<gene>
    <name evidence="4" type="ORF">UABAM_04583</name>
</gene>
<dbReference type="InterPro" id="IPR024930">
    <property type="entry name" value="Skp_dom_sf"/>
</dbReference>
<name>A0A5S9F4V4_UABAM</name>
<feature type="chain" id="PRO_5024824254" evidence="3">
    <location>
        <begin position="19"/>
        <end position="256"/>
    </location>
</feature>
<evidence type="ECO:0000313" key="4">
    <source>
        <dbReference type="EMBL" id="BBM86197.1"/>
    </source>
</evidence>
<feature type="region of interest" description="Disordered" evidence="2">
    <location>
        <begin position="237"/>
        <end position="256"/>
    </location>
</feature>
<dbReference type="GO" id="GO:0051082">
    <property type="term" value="F:unfolded protein binding"/>
    <property type="evidence" value="ECO:0007669"/>
    <property type="project" value="InterPro"/>
</dbReference>
<feature type="coiled-coil region" evidence="1">
    <location>
        <begin position="20"/>
        <end position="68"/>
    </location>
</feature>
<dbReference type="Pfam" id="PF03938">
    <property type="entry name" value="OmpH"/>
    <property type="match status" value="1"/>
</dbReference>
<reference evidence="4 5" key="1">
    <citation type="submission" date="2019-08" db="EMBL/GenBank/DDBJ databases">
        <title>Complete genome sequence of Candidatus Uab amorphum.</title>
        <authorList>
            <person name="Shiratori T."/>
            <person name="Suzuki S."/>
            <person name="Kakizawa Y."/>
            <person name="Ishida K."/>
        </authorList>
    </citation>
    <scope>NUCLEOTIDE SEQUENCE [LARGE SCALE GENOMIC DNA]</scope>
    <source>
        <strain evidence="4 5">SRT547</strain>
    </source>
</reference>
<keyword evidence="3" id="KW-0732">Signal</keyword>
<feature type="signal peptide" evidence="3">
    <location>
        <begin position="1"/>
        <end position="18"/>
    </location>
</feature>
<proteinExistence type="predicted"/>
<accession>A0A5S9F4V4</accession>
<evidence type="ECO:0000313" key="5">
    <source>
        <dbReference type="Proteomes" id="UP000326354"/>
    </source>
</evidence>
<dbReference type="KEGG" id="uam:UABAM_04583"/>
<dbReference type="EMBL" id="AP019860">
    <property type="protein sequence ID" value="BBM86197.1"/>
    <property type="molecule type" value="Genomic_DNA"/>
</dbReference>
<evidence type="ECO:0000256" key="1">
    <source>
        <dbReference type="SAM" id="Coils"/>
    </source>
</evidence>
<dbReference type="AlphaFoldDB" id="A0A5S9F4V4"/>
<keyword evidence="1" id="KW-0175">Coiled coil</keyword>
<feature type="coiled-coil region" evidence="1">
    <location>
        <begin position="96"/>
        <end position="123"/>
    </location>
</feature>
<dbReference type="SUPFAM" id="SSF111384">
    <property type="entry name" value="OmpH-like"/>
    <property type="match status" value="1"/>
</dbReference>
<evidence type="ECO:0000256" key="3">
    <source>
        <dbReference type="SAM" id="SignalP"/>
    </source>
</evidence>
<dbReference type="OrthoDB" id="9916233at2"/>
<organism evidence="4 5">
    <name type="scientific">Uabimicrobium amorphum</name>
    <dbReference type="NCBI Taxonomy" id="2596890"/>
    <lineage>
        <taxon>Bacteria</taxon>
        <taxon>Pseudomonadati</taxon>
        <taxon>Planctomycetota</taxon>
        <taxon>Candidatus Uabimicrobiia</taxon>
        <taxon>Candidatus Uabimicrobiales</taxon>
        <taxon>Candidatus Uabimicrobiaceae</taxon>
        <taxon>Candidatus Uabimicrobium</taxon>
    </lineage>
</organism>
<dbReference type="InterPro" id="IPR005632">
    <property type="entry name" value="Chaperone_Skp"/>
</dbReference>
<protein>
    <submittedName>
        <fullName evidence="4">Uncharacterized protein</fullName>
    </submittedName>
</protein>
<dbReference type="Proteomes" id="UP000326354">
    <property type="component" value="Chromosome"/>
</dbReference>
<keyword evidence="5" id="KW-1185">Reference proteome</keyword>
<sequence>MKYIVVACVFLSALYAQTTLDLLQKENAILKKEITKLKLRQQQTMDTLFELNLELKQLRRQKQTATQSKTAVIDVDAVFQNYQKRADVEQGIQADTQQNLKQIEAMEKNVQKLREEIAKMRYGLPERGQKEVELEEAVFQIEYNKKRVQYFFDKRTRNAITHLYNEICSEIARYAKENEIAQVTQLSYIDVKAESSEQIRAQIRSRQLLYWQQQSDITKVIIERMNKNYEKEKALMAAQMKKEQEKKEKEKAKEDK</sequence>
<evidence type="ECO:0000256" key="2">
    <source>
        <dbReference type="SAM" id="MobiDB-lite"/>
    </source>
</evidence>
<dbReference type="Gene3D" id="3.30.910.20">
    <property type="entry name" value="Skp domain"/>
    <property type="match status" value="1"/>
</dbReference>
<dbReference type="RefSeq" id="WP_151970265.1">
    <property type="nucleotide sequence ID" value="NZ_AP019860.1"/>
</dbReference>